<keyword evidence="2" id="KW-0999">Mitochondrion inner membrane</keyword>
<dbReference type="SMART" id="SM00244">
    <property type="entry name" value="PHB"/>
    <property type="match status" value="1"/>
</dbReference>
<dbReference type="GO" id="GO:0005743">
    <property type="term" value="C:mitochondrial inner membrane"/>
    <property type="evidence" value="ECO:0007669"/>
    <property type="project" value="UniProtKB-SubCell"/>
</dbReference>
<dbReference type="SUPFAM" id="SSF117892">
    <property type="entry name" value="Band 7/SPFH domain"/>
    <property type="match status" value="1"/>
</dbReference>
<keyword evidence="6" id="KW-1185">Reference proteome</keyword>
<keyword evidence="2" id="KW-0496">Mitochondrion</keyword>
<dbReference type="PRINTS" id="PR00679">
    <property type="entry name" value="PROHIBITIN"/>
</dbReference>
<dbReference type="EMBL" id="JAOPGA020001261">
    <property type="protein sequence ID" value="KAL0486720.1"/>
    <property type="molecule type" value="Genomic_DNA"/>
</dbReference>
<evidence type="ECO:0000313" key="6">
    <source>
        <dbReference type="Proteomes" id="UP001431209"/>
    </source>
</evidence>
<dbReference type="AlphaFoldDB" id="A0AAW2ZCX5"/>
<dbReference type="GO" id="GO:0007005">
    <property type="term" value="P:mitochondrion organization"/>
    <property type="evidence" value="ECO:0007669"/>
    <property type="project" value="TreeGrafter"/>
</dbReference>
<gene>
    <name evidence="5" type="ORF">AKO1_001582</name>
</gene>
<dbReference type="FunFam" id="3.30.479.30:FF:000001">
    <property type="entry name" value="Prohibitin 2"/>
    <property type="match status" value="1"/>
</dbReference>
<evidence type="ECO:0000313" key="5">
    <source>
        <dbReference type="EMBL" id="KAL0486720.1"/>
    </source>
</evidence>
<dbReference type="PANTHER" id="PTHR23222:SF0">
    <property type="entry name" value="PROHIBITIN 1"/>
    <property type="match status" value="1"/>
</dbReference>
<dbReference type="Gene3D" id="3.30.479.30">
    <property type="entry name" value="Band 7 domain"/>
    <property type="match status" value="1"/>
</dbReference>
<evidence type="ECO:0000256" key="1">
    <source>
        <dbReference type="ARBA" id="ARBA00009658"/>
    </source>
</evidence>
<feature type="region of interest" description="Disordered" evidence="3">
    <location>
        <begin position="274"/>
        <end position="296"/>
    </location>
</feature>
<feature type="domain" description="Band 7" evidence="4">
    <location>
        <begin position="28"/>
        <end position="191"/>
    </location>
</feature>
<dbReference type="Pfam" id="PF01145">
    <property type="entry name" value="Band_7"/>
    <property type="match status" value="1"/>
</dbReference>
<comment type="similarity">
    <text evidence="1 2">Belongs to the prohibitin family.</text>
</comment>
<dbReference type="CDD" id="cd03401">
    <property type="entry name" value="SPFH_prohibitin"/>
    <property type="match status" value="1"/>
</dbReference>
<dbReference type="InterPro" id="IPR001107">
    <property type="entry name" value="Band_7"/>
</dbReference>
<proteinExistence type="inferred from homology"/>
<comment type="subcellular location">
    <subcellularLocation>
        <location evidence="2">Mitochondrion inner membrane</location>
    </subcellularLocation>
</comment>
<name>A0AAW2ZCX5_9EUKA</name>
<dbReference type="PANTHER" id="PTHR23222">
    <property type="entry name" value="PROHIBITIN"/>
    <property type="match status" value="1"/>
</dbReference>
<dbReference type="InterPro" id="IPR000163">
    <property type="entry name" value="Prohibitin"/>
</dbReference>
<dbReference type="Proteomes" id="UP001431209">
    <property type="component" value="Unassembled WGS sequence"/>
</dbReference>
<comment type="caution">
    <text evidence="5">The sequence shown here is derived from an EMBL/GenBank/DDBJ whole genome shotgun (WGS) entry which is preliminary data.</text>
</comment>
<keyword evidence="2" id="KW-0472">Membrane</keyword>
<organism evidence="5 6">
    <name type="scientific">Acrasis kona</name>
    <dbReference type="NCBI Taxonomy" id="1008807"/>
    <lineage>
        <taxon>Eukaryota</taxon>
        <taxon>Discoba</taxon>
        <taxon>Heterolobosea</taxon>
        <taxon>Tetramitia</taxon>
        <taxon>Eutetramitia</taxon>
        <taxon>Acrasidae</taxon>
        <taxon>Acrasis</taxon>
    </lineage>
</organism>
<accession>A0AAW2ZCX5</accession>
<sequence>MSGFNNILKLLNYGGIAVAVGGAVCASSLYTVDGGQRAIIFDQFQGIKDDVVIGEGLHFKIPWLRQPILFDIRLRAKLIPTRTGTKDLQNVNITLRVLHKPREDKLPQIYKSYGVNYDERILPSIGNEVMKGVVAQYNAEELITRREQVSQEIRKKITTIAYEKFNLELVDIAITDLTFGKEFTYAVEQKQVAHQESERAKYIVRKAEQEKTASIIRAEGESEAANLISMALNDSGEGLVELRRIEAAKDIANTLSKGRNITYLPNNANYLFAGPGGPGGAQPNVQNSDRSGKDRK</sequence>
<protein>
    <recommendedName>
        <fullName evidence="2">Prohibitin</fullName>
    </recommendedName>
</protein>
<dbReference type="InterPro" id="IPR036013">
    <property type="entry name" value="Band_7/SPFH_dom_sf"/>
</dbReference>
<evidence type="ECO:0000259" key="4">
    <source>
        <dbReference type="SMART" id="SM00244"/>
    </source>
</evidence>
<evidence type="ECO:0000256" key="2">
    <source>
        <dbReference type="RuleBase" id="RU366048"/>
    </source>
</evidence>
<evidence type="ECO:0000256" key="3">
    <source>
        <dbReference type="SAM" id="MobiDB-lite"/>
    </source>
</evidence>
<reference evidence="5 6" key="1">
    <citation type="submission" date="2024-03" db="EMBL/GenBank/DDBJ databases">
        <title>The Acrasis kona genome and developmental transcriptomes reveal deep origins of eukaryotic multicellular pathways.</title>
        <authorList>
            <person name="Sheikh S."/>
            <person name="Fu C.-J."/>
            <person name="Brown M.W."/>
            <person name="Baldauf S.L."/>
        </authorList>
    </citation>
    <scope>NUCLEOTIDE SEQUENCE [LARGE SCALE GENOMIC DNA]</scope>
    <source>
        <strain evidence="5 6">ATCC MYA-3509</strain>
    </source>
</reference>